<dbReference type="PANTHER" id="PTHR37813">
    <property type="entry name" value="FELS-2 PROPHAGE PROTEIN"/>
    <property type="match status" value="1"/>
</dbReference>
<protein>
    <recommendedName>
        <fullName evidence="2">Phage tail tape measure protein domain-containing protein</fullName>
    </recommendedName>
</protein>
<organism evidence="3">
    <name type="scientific">marine sediment metagenome</name>
    <dbReference type="NCBI Taxonomy" id="412755"/>
    <lineage>
        <taxon>unclassified sequences</taxon>
        <taxon>metagenomes</taxon>
        <taxon>ecological metagenomes</taxon>
    </lineage>
</organism>
<dbReference type="NCBIfam" id="TIGR01760">
    <property type="entry name" value="tape_meas_TP901"/>
    <property type="match status" value="1"/>
</dbReference>
<keyword evidence="1" id="KW-1188">Viral release from host cell</keyword>
<comment type="caution">
    <text evidence="3">The sequence shown here is derived from an EMBL/GenBank/DDBJ whole genome shotgun (WGS) entry which is preliminary data.</text>
</comment>
<feature type="non-terminal residue" evidence="3">
    <location>
        <position position="249"/>
    </location>
</feature>
<proteinExistence type="predicted"/>
<reference evidence="3" key="1">
    <citation type="journal article" date="2014" name="Front. Microbiol.">
        <title>High frequency of phylogenetically diverse reductive dehalogenase-homologous genes in deep subseafloor sedimentary metagenomes.</title>
        <authorList>
            <person name="Kawai M."/>
            <person name="Futagami T."/>
            <person name="Toyoda A."/>
            <person name="Takaki Y."/>
            <person name="Nishi S."/>
            <person name="Hori S."/>
            <person name="Arai W."/>
            <person name="Tsubouchi T."/>
            <person name="Morono Y."/>
            <person name="Uchiyama I."/>
            <person name="Ito T."/>
            <person name="Fujiyama A."/>
            <person name="Inagaki F."/>
            <person name="Takami H."/>
        </authorList>
    </citation>
    <scope>NUCLEOTIDE SEQUENCE</scope>
    <source>
        <strain evidence="3">Expedition CK06-06</strain>
    </source>
</reference>
<dbReference type="InterPro" id="IPR010090">
    <property type="entry name" value="Phage_tape_meas"/>
</dbReference>
<accession>X0SKT2</accession>
<dbReference type="EMBL" id="BARS01005641">
    <property type="protein sequence ID" value="GAF76452.1"/>
    <property type="molecule type" value="Genomic_DNA"/>
</dbReference>
<name>X0SKT2_9ZZZZ</name>
<evidence type="ECO:0000313" key="3">
    <source>
        <dbReference type="EMBL" id="GAF76452.1"/>
    </source>
</evidence>
<dbReference type="AlphaFoldDB" id="X0SKT2"/>
<evidence type="ECO:0000256" key="1">
    <source>
        <dbReference type="ARBA" id="ARBA00022612"/>
    </source>
</evidence>
<dbReference type="PANTHER" id="PTHR37813:SF1">
    <property type="entry name" value="FELS-2 PROPHAGE PROTEIN"/>
    <property type="match status" value="1"/>
</dbReference>
<sequence>MAQRKIAIVIKIEGSSKAERDFNKVAAAEKRTQQATKAANAEFRKQQKHLQQLAIGSAKLSHAQNGLTSSFIKGNLAARAISIAVRGLQQAMAFGVREAISFEFAVAKISAITGTVGPKLNSLEKKIRKLAAVSPKTSTEVASTALAMSKLGFSATDTQASLEGVISLSVALDESTEAVGETLLNVANVYDQAASEINSTSDKLFTGFSKSALNLEKFSTAFAFAGGTAKVAGVEFEQLVALMGGLSKA</sequence>
<evidence type="ECO:0000259" key="2">
    <source>
        <dbReference type="Pfam" id="PF10145"/>
    </source>
</evidence>
<gene>
    <name evidence="3" type="ORF">S01H1_11062</name>
</gene>
<dbReference type="Pfam" id="PF10145">
    <property type="entry name" value="PhageMin_Tail"/>
    <property type="match status" value="1"/>
</dbReference>
<feature type="domain" description="Phage tail tape measure protein" evidence="2">
    <location>
        <begin position="125"/>
        <end position="248"/>
    </location>
</feature>